<proteinExistence type="inferred from homology"/>
<reference evidence="4" key="1">
    <citation type="journal article" date="2019" name="Int. J. Syst. Evol. Microbiol.">
        <title>The Global Catalogue of Microorganisms (GCM) 10K type strain sequencing project: providing services to taxonomists for standard genome sequencing and annotation.</title>
        <authorList>
            <consortium name="The Broad Institute Genomics Platform"/>
            <consortium name="The Broad Institute Genome Sequencing Center for Infectious Disease"/>
            <person name="Wu L."/>
            <person name="Ma J."/>
        </authorList>
    </citation>
    <scope>NUCLEOTIDE SEQUENCE [LARGE SCALE GENOMIC DNA]</scope>
    <source>
        <strain evidence="4">JCM 17983</strain>
    </source>
</reference>
<evidence type="ECO:0000313" key="4">
    <source>
        <dbReference type="Proteomes" id="UP001500457"/>
    </source>
</evidence>
<dbReference type="InterPro" id="IPR029045">
    <property type="entry name" value="ClpP/crotonase-like_dom_sf"/>
</dbReference>
<dbReference type="InterPro" id="IPR001753">
    <property type="entry name" value="Enoyl-CoA_hydra/iso"/>
</dbReference>
<evidence type="ECO:0000256" key="1">
    <source>
        <dbReference type="ARBA" id="ARBA00005254"/>
    </source>
</evidence>
<organism evidence="3 4">
    <name type="scientific">Actinomycetospora straminea</name>
    <dbReference type="NCBI Taxonomy" id="663607"/>
    <lineage>
        <taxon>Bacteria</taxon>
        <taxon>Bacillati</taxon>
        <taxon>Actinomycetota</taxon>
        <taxon>Actinomycetes</taxon>
        <taxon>Pseudonocardiales</taxon>
        <taxon>Pseudonocardiaceae</taxon>
        <taxon>Actinomycetospora</taxon>
    </lineage>
</organism>
<gene>
    <name evidence="3" type="ORF">GCM10023203_32140</name>
</gene>
<keyword evidence="4" id="KW-1185">Reference proteome</keyword>
<dbReference type="Gene3D" id="3.90.226.10">
    <property type="entry name" value="2-enoyl-CoA Hydratase, Chain A, domain 1"/>
    <property type="match status" value="1"/>
</dbReference>
<dbReference type="Proteomes" id="UP001500457">
    <property type="component" value="Unassembled WGS sequence"/>
</dbReference>
<dbReference type="Gene3D" id="1.10.12.10">
    <property type="entry name" value="Lyase 2-enoyl-coa Hydratase, Chain A, domain 2"/>
    <property type="match status" value="1"/>
</dbReference>
<name>A0ABP9EJZ7_9PSEU</name>
<evidence type="ECO:0000256" key="2">
    <source>
        <dbReference type="RuleBase" id="RU003707"/>
    </source>
</evidence>
<dbReference type="PANTHER" id="PTHR43459:SF1">
    <property type="entry name" value="EG:BACN32G11.4 PROTEIN"/>
    <property type="match status" value="1"/>
</dbReference>
<dbReference type="InterPro" id="IPR018376">
    <property type="entry name" value="Enoyl-CoA_hyd/isom_CS"/>
</dbReference>
<dbReference type="PROSITE" id="PS00166">
    <property type="entry name" value="ENOYL_COA_HYDRATASE"/>
    <property type="match status" value="1"/>
</dbReference>
<comment type="caution">
    <text evidence="3">The sequence shown here is derived from an EMBL/GenBank/DDBJ whole genome shotgun (WGS) entry which is preliminary data.</text>
</comment>
<sequence length="272" mass="28112">MSSEAWSEASERGRPALRVERRAGCAVLTLDRPESLNSLGSPLVEALDEACAAIEDDPAVRGVLIRGSGRSFCAGGDLAEARRARASGPGGAGRYFATISAVLSRIERLPVPTVAVVHGWAVAGGLELVLCCDLVLAADTARFGDAHARCGLVPGGGGSVRLPRRIGVNRANWLTYTGESVSAATMQQWGLVAEVLPEGELWAGADRLAATLGRRSGAGLRAMKHLSDVGGRLAVDEALALEGAVCARHAESADAAEGFAAFADKREPGFAS</sequence>
<dbReference type="CDD" id="cd06558">
    <property type="entry name" value="crotonase-like"/>
    <property type="match status" value="1"/>
</dbReference>
<dbReference type="SUPFAM" id="SSF52096">
    <property type="entry name" value="ClpP/crotonase"/>
    <property type="match status" value="1"/>
</dbReference>
<comment type="similarity">
    <text evidence="1 2">Belongs to the enoyl-CoA hydratase/isomerase family.</text>
</comment>
<dbReference type="RefSeq" id="WP_274232367.1">
    <property type="nucleotide sequence ID" value="NZ_BAABHQ010000008.1"/>
</dbReference>
<protein>
    <submittedName>
        <fullName evidence="3">Enoyl-CoA hydratase/isomerase family protein</fullName>
    </submittedName>
</protein>
<accession>A0ABP9EJZ7</accession>
<dbReference type="Pfam" id="PF00378">
    <property type="entry name" value="ECH_1"/>
    <property type="match status" value="1"/>
</dbReference>
<dbReference type="InterPro" id="IPR014748">
    <property type="entry name" value="Enoyl-CoA_hydra_C"/>
</dbReference>
<dbReference type="EMBL" id="BAABHQ010000008">
    <property type="protein sequence ID" value="GAA4879119.1"/>
    <property type="molecule type" value="Genomic_DNA"/>
</dbReference>
<evidence type="ECO:0000313" key="3">
    <source>
        <dbReference type="EMBL" id="GAA4879119.1"/>
    </source>
</evidence>
<dbReference type="PANTHER" id="PTHR43459">
    <property type="entry name" value="ENOYL-COA HYDRATASE"/>
    <property type="match status" value="1"/>
</dbReference>